<dbReference type="InterPro" id="IPR036388">
    <property type="entry name" value="WH-like_DNA-bd_sf"/>
</dbReference>
<dbReference type="Pfam" id="PF24042">
    <property type="entry name" value="DUF7351"/>
    <property type="match status" value="1"/>
</dbReference>
<feature type="domain" description="DUF7347" evidence="1">
    <location>
        <begin position="18"/>
        <end position="97"/>
    </location>
</feature>
<dbReference type="Pfam" id="PF24038">
    <property type="entry name" value="DUF7347"/>
    <property type="match status" value="1"/>
</dbReference>
<gene>
    <name evidence="3" type="ORF">SAMN04487948_1117</name>
</gene>
<keyword evidence="4" id="KW-1185">Reference proteome</keyword>
<evidence type="ECO:0008006" key="5">
    <source>
        <dbReference type="Google" id="ProtNLM"/>
    </source>
</evidence>
<evidence type="ECO:0000259" key="2">
    <source>
        <dbReference type="Pfam" id="PF24042"/>
    </source>
</evidence>
<dbReference type="InterPro" id="IPR011991">
    <property type="entry name" value="ArsR-like_HTH"/>
</dbReference>
<dbReference type="Gene3D" id="1.10.10.10">
    <property type="entry name" value="Winged helix-like DNA-binding domain superfamily/Winged helix DNA-binding domain"/>
    <property type="match status" value="1"/>
</dbReference>
<evidence type="ECO:0000259" key="1">
    <source>
        <dbReference type="Pfam" id="PF24038"/>
    </source>
</evidence>
<dbReference type="Proteomes" id="UP000199126">
    <property type="component" value="Unassembled WGS sequence"/>
</dbReference>
<dbReference type="InterPro" id="IPR036390">
    <property type="entry name" value="WH_DNA-bd_sf"/>
</dbReference>
<dbReference type="InterPro" id="IPR055775">
    <property type="entry name" value="DUF7351"/>
</dbReference>
<organism evidence="3 4">
    <name type="scientific">Halogranum amylolyticum</name>
    <dbReference type="NCBI Taxonomy" id="660520"/>
    <lineage>
        <taxon>Archaea</taxon>
        <taxon>Methanobacteriati</taxon>
        <taxon>Methanobacteriota</taxon>
        <taxon>Stenosarchaea group</taxon>
        <taxon>Halobacteria</taxon>
        <taxon>Halobacteriales</taxon>
        <taxon>Haloferacaceae</taxon>
    </lineage>
</organism>
<feature type="domain" description="DUF7351" evidence="2">
    <location>
        <begin position="115"/>
        <end position="313"/>
    </location>
</feature>
<dbReference type="RefSeq" id="WP_089826153.1">
    <property type="nucleotide sequence ID" value="NZ_FODV01000011.1"/>
</dbReference>
<sequence>MSSLDPSNIERSDPATANEAFKLLSDETRLEVLCTLWEVHDPAEEVPVRFAELRERVNVDDPGRLNYHLNKLGDTFVRRTEDGYVLMDAGKRIVRMVLSGTAIDDPEIEPVAVDISCWYCGGQPEWSYREGWRYLECTNCDARCVESFPPGVISKTEFPPSGLRGRTPIEINEADRIWGAHRRASVMDSVCPECAGEMPITSVDTCADHQPDWDEYQYCENCGSIFWMLVTHVCERCKYRWRMPTLFYPSRHPAVVAFFYDHGIEFDLATYEQRMHLLGFEEELLSEDPLRIRISIRLEDEMLGLTFDERMEVVDMNRGG</sequence>
<name>A0A1H8UHC1_9EURY</name>
<proteinExistence type="predicted"/>
<evidence type="ECO:0000313" key="3">
    <source>
        <dbReference type="EMBL" id="SEP02284.1"/>
    </source>
</evidence>
<accession>A0A1H8UHC1</accession>
<evidence type="ECO:0000313" key="4">
    <source>
        <dbReference type="Proteomes" id="UP000199126"/>
    </source>
</evidence>
<reference evidence="4" key="1">
    <citation type="submission" date="2016-10" db="EMBL/GenBank/DDBJ databases">
        <authorList>
            <person name="Varghese N."/>
            <person name="Submissions S."/>
        </authorList>
    </citation>
    <scope>NUCLEOTIDE SEQUENCE [LARGE SCALE GENOMIC DNA]</scope>
    <source>
        <strain evidence="4">CGMCC 1.10121</strain>
    </source>
</reference>
<dbReference type="CDD" id="cd00090">
    <property type="entry name" value="HTH_ARSR"/>
    <property type="match status" value="1"/>
</dbReference>
<protein>
    <recommendedName>
        <fullName evidence="5">Helix-turn-helix domain-containing protein</fullName>
    </recommendedName>
</protein>
<dbReference type="SUPFAM" id="SSF46785">
    <property type="entry name" value="Winged helix' DNA-binding domain"/>
    <property type="match status" value="1"/>
</dbReference>
<dbReference type="InterPro" id="IPR055771">
    <property type="entry name" value="DUF7347"/>
</dbReference>
<dbReference type="EMBL" id="FODV01000011">
    <property type="protein sequence ID" value="SEP02284.1"/>
    <property type="molecule type" value="Genomic_DNA"/>
</dbReference>
<dbReference type="AlphaFoldDB" id="A0A1H8UHC1"/>
<dbReference type="OrthoDB" id="8482at2157"/>